<keyword evidence="4" id="KW-1185">Reference proteome</keyword>
<evidence type="ECO:0000256" key="2">
    <source>
        <dbReference type="SAM" id="MobiDB-lite"/>
    </source>
</evidence>
<comment type="caution">
    <text evidence="3">The sequence shown here is derived from an EMBL/GenBank/DDBJ whole genome shotgun (WGS) entry which is preliminary data.</text>
</comment>
<feature type="coiled-coil region" evidence="1">
    <location>
        <begin position="193"/>
        <end position="224"/>
    </location>
</feature>
<protein>
    <submittedName>
        <fullName evidence="3">Uncharacterized protein</fullName>
    </submittedName>
</protein>
<evidence type="ECO:0000256" key="1">
    <source>
        <dbReference type="SAM" id="Coils"/>
    </source>
</evidence>
<organism evidence="3 4">
    <name type="scientific">Roseateles chitinivorans</name>
    <dbReference type="NCBI Taxonomy" id="2917965"/>
    <lineage>
        <taxon>Bacteria</taxon>
        <taxon>Pseudomonadati</taxon>
        <taxon>Pseudomonadota</taxon>
        <taxon>Betaproteobacteria</taxon>
        <taxon>Burkholderiales</taxon>
        <taxon>Sphaerotilaceae</taxon>
        <taxon>Roseateles</taxon>
    </lineage>
</organism>
<name>A0A2G9CC48_9BURK</name>
<sequence>MTLTPGGADDALRDDLPEPSFEDHFREGQLPQDSILWWQLERNEALLAAQRALFHGPSTLVRLRVWVFIELMSLPHSRLSRDDLNRHFHVLRDEALELVLKRLRDAQLLAWDASNQQYGVTPLAQQLMAMVSPLTQGQAADEDGDLAGLLANVAGAQQLGTLEPAQLQHLLAQLSRLYNEFADAIASGSEFHLRRARMRFERALKLVERASEALSAIIRQAENDGNARLERLARELGLAQARLLAMASQFNRALQQADRQRVTLGSTGITTTDVRRWLQDVPFLENLALGALSRPVHPVFVAQHELLDGCEAEFERDRPVPPTPEPLPSGLAAPPGELAVMSLPPEMGQLQALLGRWSGEQVQLSDLRPAVLGGSYARAAYRAQLLPLLGDPQAQHLAGATGDMARQPWRVRWSAAQGEIDDEYVRWMSQGVLHSTEVEPPAEPEPEPRWRPPEPEAPRRGRRKAASVETAAAIAAVDAAAPSLTPEAAAANAAASDSPDPTASAEAPVTPMTPQTPARADATPHAAGADADPTSLP</sequence>
<evidence type="ECO:0000313" key="3">
    <source>
        <dbReference type="EMBL" id="PIM53912.1"/>
    </source>
</evidence>
<feature type="compositionally biased region" description="Low complexity" evidence="2">
    <location>
        <begin position="516"/>
        <end position="537"/>
    </location>
</feature>
<dbReference type="AlphaFoldDB" id="A0A2G9CC48"/>
<dbReference type="RefSeq" id="WP_099860805.1">
    <property type="nucleotide sequence ID" value="NZ_PEOG01000015.1"/>
</dbReference>
<dbReference type="EMBL" id="PEOG01000015">
    <property type="protein sequence ID" value="PIM53912.1"/>
    <property type="molecule type" value="Genomic_DNA"/>
</dbReference>
<dbReference type="OrthoDB" id="6015875at2"/>
<proteinExistence type="predicted"/>
<feature type="region of interest" description="Disordered" evidence="2">
    <location>
        <begin position="435"/>
        <end position="537"/>
    </location>
</feature>
<reference evidence="3 4" key="1">
    <citation type="submission" date="2017-11" db="EMBL/GenBank/DDBJ databases">
        <title>Draft genome sequence of Mitsuaria sp. HWN-4.</title>
        <authorList>
            <person name="Gundlapally S.R."/>
        </authorList>
    </citation>
    <scope>NUCLEOTIDE SEQUENCE [LARGE SCALE GENOMIC DNA]</scope>
    <source>
        <strain evidence="3 4">HWN-4</strain>
    </source>
</reference>
<dbReference type="Proteomes" id="UP000231501">
    <property type="component" value="Unassembled WGS sequence"/>
</dbReference>
<feature type="compositionally biased region" description="Basic and acidic residues" evidence="2">
    <location>
        <begin position="446"/>
        <end position="459"/>
    </location>
</feature>
<evidence type="ECO:0000313" key="4">
    <source>
        <dbReference type="Proteomes" id="UP000231501"/>
    </source>
</evidence>
<keyword evidence="1" id="KW-0175">Coiled coil</keyword>
<accession>A0A2G9CC48</accession>
<gene>
    <name evidence="3" type="ORF">CS062_07230</name>
</gene>
<feature type="compositionally biased region" description="Low complexity" evidence="2">
    <location>
        <begin position="467"/>
        <end position="508"/>
    </location>
</feature>